<feature type="region of interest" description="Disordered" evidence="1">
    <location>
        <begin position="1016"/>
        <end position="1047"/>
    </location>
</feature>
<feature type="compositionally biased region" description="Low complexity" evidence="1">
    <location>
        <begin position="694"/>
        <end position="707"/>
    </location>
</feature>
<dbReference type="OrthoDB" id="550801at2759"/>
<sequence>MRELAQPALPARPDDILIESINDILEGSDVSLPIPSTGLLTSPSKALCTPTSRALHHGGTSSARASGVWLTASTGALDQVGAGQRESFISLAALLGSPPDNRAEYTVPGEGRTPHSSDACKAAPGARVAADESATGGGATKGGGGQGGPTSARQSPSALAAAELLQVQEMELELMQLLGGETQRLSRDQSPRQMGDGGPEAEQRPAPVGEDEGQRGAGAAAATILGMIADDEEDPETSEALDGEGEEGEAGDMEALRTPLPLTAEERALADKMAQLRAVVSGLSEPQQRYIRATSIELTRKIDADLAASAGRSSARYGGEGGAEGGGAMPSRRAAVAATWLLAFAASDGGSGWPSVSGGGGGGAGLLKRQAKAEVEAAVMWAPRPAADGAGGAGTAPAHPAGAGVSPLSWGGHSNSLVQYGSVLRHSQAPQQAPSAPDPSSGAFSARAAGAGPPHSHLHGNNAHPTPTSAAYPPQNNDPQQPLQHSQQPTPRGQQQPPRPSPRLQPAPDSAASSSCSNAATKAAGGTAGGQTPPQPQPPPYTHNPPHLKPTQPAPLPRLAAKVGSQRQPPRPPPRSLGRGLGPAQPRPAAAAGGAGGVRPELKGLGLDLGSLPHFDVPPVGSARGGSGKGGGGGGSAREHPPPAGGGGLTARSRAPEAAQRGRAAQQQGGGGGADAVGGCGGGRSPWSTTVQPAWQAREGALGAAAADSKRRIGENQAELERKRRRILAAAARAAAAATGQRAPPDHASSGGGGQQQQEPRQAPEEGGGGGNPGAKGASTAASVAPAASAASGQAAQGSSHSGYAGIYSKLLSRGVQQPGSCRSPSASPGTRAVAEAVLEAASRGQQAPGKRRPSPGRPPLSTRGVGVDTWRPQRQDEQPLPAMAACAGDAQLKRQPAAASTAAKLASAHQAEAEAMLPGLLWDGAGTGGPVPCPQAPYAIVSVYPVAMARPGGDGGGSGVKEARAQGVVQPLQTMLRLEELLAGSGAATPPPPAGGGAVPVTEAAMASAAGVAGGAGAVTSGSEPQEAQRPLQQHEEHPRHSLHHQLRLGPEHHHAEPATGFVIISRRNTREDFEGGAGGGGGRAVAGGGVGPPLSSLLDLSSLLPAPAWRPASFAASLCAIGEGASPVASPVRDSPPAASAGAVAGGGLAVPGAKLVGVGGRRAVAGSEPGGVAGAQQPGGGGAGAGAGAGLWRGGSGPSARRGQVEGERLMLPDMGQMQAAISPGTARARYAPSTNSRAPPAPVPQPSRPEAPRAAAAAAAAPRAARPATATASKPRPASSKRGAALKPGMRSRSAPQGRPAKAPPPPPGAPGPVAASSRLLRKGSTAAHRPAIAAPGAPSPLPSSPPPPTKSQTPAQLPHYQQQGGSRDASPAHGSPPRTPTVRRLLAQSPEDLPLSAAVQHSFHTRLAAADTAAGAAARRPSGAAAGAGGDGGDGAGGGGQLGAFVSAYPVWPSVTLMGPGCATAPPHKPRSTPAALTPQQLRGATAAGAGALAPPVWRPAAGAVATAAAAAATDAHRGSPGGLAASDTSPEQQRGAGHDCTPNILSPPRNYDRPWTTPHRQPRSASPHPHPHPQQHQHEHLGDAGGSQLRGGGGGGASRTAAAGARGGPRQRTPPRDGDGGCSAGRAARGVGGPPAAHQRDPADPAAENPPPEQQGAGYGTALVAVERVPDPLAVVTPRGLTASTASASAAAAVRARGSPAASRDSTCSLRSSHPPAGDLTHRTAASGSYTSRMLARQQQQQGQQQGLGAKPLSPLAVGGGGGAEGGAASTAHGGRLVPLLALLETAGPIGRPARGMTTTTGLSIGSASGSSAGGNAAAAGVGGSSSTHRNDSRGSAPASSAAAASAAAAATRAGSGGGSSGGAAALARSAAATAVLLRQAAWPGLLEPRVVDALSTLGAGIAVLDPGAPSAGGSAGQGQGAAFAGPLERSTGVVAEDGELSVGCLSLFRRQPGGAAAAKMAAAAAAQHASAASGARGPVLLRARVHDGAVELLILRPRGGGGRVSGGGPPAAAEALMHVAALSGLHPPLPASDSVGGGPAAVTTEDDPADATGRWVQVVCMCGGVMRLSACAPADHARLALGLNAALQLAAGATEEGAPLASVPLRGVALGGGASVRW</sequence>
<feature type="compositionally biased region" description="Low complexity" evidence="1">
    <location>
        <begin position="1604"/>
        <end position="1617"/>
    </location>
</feature>
<feature type="region of interest" description="Disordered" evidence="1">
    <location>
        <begin position="1796"/>
        <end position="1845"/>
    </location>
</feature>
<feature type="compositionally biased region" description="Polar residues" evidence="1">
    <location>
        <begin position="815"/>
        <end position="829"/>
    </location>
</feature>
<feature type="compositionally biased region" description="Pro residues" evidence="1">
    <location>
        <begin position="1342"/>
        <end position="1354"/>
    </location>
</feature>
<feature type="compositionally biased region" description="Low complexity" evidence="1">
    <location>
        <begin position="427"/>
        <end position="454"/>
    </location>
</feature>
<feature type="compositionally biased region" description="Gly residues" evidence="1">
    <location>
        <begin position="1589"/>
        <end position="1603"/>
    </location>
</feature>
<feature type="compositionally biased region" description="Low complexity" evidence="1">
    <location>
        <begin position="506"/>
        <end position="525"/>
    </location>
</feature>
<protein>
    <submittedName>
        <fullName evidence="2">Uncharacterized protein</fullName>
    </submittedName>
</protein>
<evidence type="ECO:0000313" key="2">
    <source>
        <dbReference type="EMBL" id="PNH06658.1"/>
    </source>
</evidence>
<organism evidence="2 3">
    <name type="scientific">Tetrabaena socialis</name>
    <dbReference type="NCBI Taxonomy" id="47790"/>
    <lineage>
        <taxon>Eukaryota</taxon>
        <taxon>Viridiplantae</taxon>
        <taxon>Chlorophyta</taxon>
        <taxon>core chlorophytes</taxon>
        <taxon>Chlorophyceae</taxon>
        <taxon>CS clade</taxon>
        <taxon>Chlamydomonadales</taxon>
        <taxon>Tetrabaenaceae</taxon>
        <taxon>Tetrabaena</taxon>
    </lineage>
</organism>
<keyword evidence="3" id="KW-1185">Reference proteome</keyword>
<gene>
    <name evidence="2" type="ORF">TSOC_006969</name>
</gene>
<evidence type="ECO:0000313" key="3">
    <source>
        <dbReference type="Proteomes" id="UP000236333"/>
    </source>
</evidence>
<feature type="region of interest" description="Disordered" evidence="1">
    <location>
        <begin position="426"/>
        <end position="802"/>
    </location>
</feature>
<feature type="region of interest" description="Disordered" evidence="1">
    <location>
        <begin position="815"/>
        <end position="878"/>
    </location>
</feature>
<name>A0A2J8A2E1_9CHLO</name>
<feature type="compositionally biased region" description="Low complexity" evidence="1">
    <location>
        <begin position="728"/>
        <end position="743"/>
    </location>
</feature>
<feature type="compositionally biased region" description="Gly residues" evidence="1">
    <location>
        <begin position="135"/>
        <end position="148"/>
    </location>
</feature>
<proteinExistence type="predicted"/>
<feature type="region of interest" description="Disordered" evidence="1">
    <location>
        <begin position="386"/>
        <end position="407"/>
    </location>
</feature>
<comment type="caution">
    <text evidence="2">The sequence shown here is derived from an EMBL/GenBank/DDBJ whole genome shotgun (WGS) entry which is preliminary data.</text>
</comment>
<feature type="compositionally biased region" description="Low complexity" evidence="1">
    <location>
        <begin position="1256"/>
        <end position="1285"/>
    </location>
</feature>
<feature type="region of interest" description="Disordered" evidence="1">
    <location>
        <begin position="1228"/>
        <end position="1398"/>
    </location>
</feature>
<feature type="compositionally biased region" description="Low complexity" evidence="1">
    <location>
        <begin position="395"/>
        <end position="404"/>
    </location>
</feature>
<feature type="compositionally biased region" description="Low complexity" evidence="1">
    <location>
        <begin position="656"/>
        <end position="667"/>
    </location>
</feature>
<feature type="compositionally biased region" description="Gly residues" evidence="1">
    <location>
        <begin position="623"/>
        <end position="636"/>
    </location>
</feature>
<feature type="compositionally biased region" description="Low complexity" evidence="1">
    <location>
        <begin position="1630"/>
        <end position="1643"/>
    </location>
</feature>
<evidence type="ECO:0000256" key="1">
    <source>
        <dbReference type="SAM" id="MobiDB-lite"/>
    </source>
</evidence>
<feature type="compositionally biased region" description="Pro residues" evidence="1">
    <location>
        <begin position="1306"/>
        <end position="1315"/>
    </location>
</feature>
<feature type="compositionally biased region" description="Low complexity" evidence="1">
    <location>
        <begin position="473"/>
        <end position="496"/>
    </location>
</feature>
<feature type="compositionally biased region" description="Gly residues" evidence="1">
    <location>
        <begin position="1171"/>
        <end position="1200"/>
    </location>
</feature>
<dbReference type="EMBL" id="PGGS01000222">
    <property type="protein sequence ID" value="PNH06658.1"/>
    <property type="molecule type" value="Genomic_DNA"/>
</dbReference>
<reference evidence="2 3" key="1">
    <citation type="journal article" date="2017" name="Mol. Biol. Evol.">
        <title>The 4-celled Tetrabaena socialis nuclear genome reveals the essential components for genetic control of cell number at the origin of multicellularity in the volvocine lineage.</title>
        <authorList>
            <person name="Featherston J."/>
            <person name="Arakaki Y."/>
            <person name="Hanschen E.R."/>
            <person name="Ferris P.J."/>
            <person name="Michod R.E."/>
            <person name="Olson B.J.S.C."/>
            <person name="Nozaki H."/>
            <person name="Durand P.M."/>
        </authorList>
    </citation>
    <scope>NUCLEOTIDE SEQUENCE [LARGE SCALE GENOMIC DNA]</scope>
    <source>
        <strain evidence="2 3">NIES-571</strain>
    </source>
</reference>
<feature type="region of interest" description="Disordered" evidence="1">
    <location>
        <begin position="1521"/>
        <end position="1663"/>
    </location>
</feature>
<feature type="compositionally biased region" description="Gly residues" evidence="1">
    <location>
        <begin position="668"/>
        <end position="684"/>
    </location>
</feature>
<feature type="region of interest" description="Disordered" evidence="1">
    <location>
        <begin position="1703"/>
        <end position="1776"/>
    </location>
</feature>
<feature type="compositionally biased region" description="Low complexity" evidence="1">
    <location>
        <begin position="576"/>
        <end position="592"/>
    </location>
</feature>
<feature type="compositionally biased region" description="Pro residues" evidence="1">
    <location>
        <begin position="533"/>
        <end position="543"/>
    </location>
</feature>
<feature type="compositionally biased region" description="Pro residues" evidence="1">
    <location>
        <begin position="1243"/>
        <end position="1253"/>
    </location>
</feature>
<feature type="compositionally biased region" description="Low complexity" evidence="1">
    <location>
        <begin position="1804"/>
        <end position="1845"/>
    </location>
</feature>
<feature type="compositionally biased region" description="Low complexity" evidence="1">
    <location>
        <begin position="775"/>
        <end position="802"/>
    </location>
</feature>
<accession>A0A2J8A2E1</accession>
<feature type="compositionally biased region" description="Basic and acidic residues" evidence="1">
    <location>
        <begin position="708"/>
        <end position="722"/>
    </location>
</feature>
<feature type="region of interest" description="Disordered" evidence="1">
    <location>
        <begin position="183"/>
        <end position="255"/>
    </location>
</feature>
<feature type="compositionally biased region" description="Low complexity" evidence="1">
    <location>
        <begin position="1744"/>
        <end position="1753"/>
    </location>
</feature>
<feature type="region of interest" description="Disordered" evidence="1">
    <location>
        <begin position="1166"/>
        <end position="1207"/>
    </location>
</feature>
<dbReference type="Proteomes" id="UP000236333">
    <property type="component" value="Unassembled WGS sequence"/>
</dbReference>
<feature type="compositionally biased region" description="Acidic residues" evidence="1">
    <location>
        <begin position="229"/>
        <end position="252"/>
    </location>
</feature>
<feature type="region of interest" description="Disordered" evidence="1">
    <location>
        <begin position="99"/>
        <end position="157"/>
    </location>
</feature>
<feature type="compositionally biased region" description="Low complexity" evidence="1">
    <location>
        <begin position="1331"/>
        <end position="1341"/>
    </location>
</feature>